<dbReference type="InterPro" id="IPR004919">
    <property type="entry name" value="GmrSD_N"/>
</dbReference>
<dbReference type="RefSeq" id="WP_172192562.1">
    <property type="nucleotide sequence ID" value="NZ_CAWPPK010000084.1"/>
</dbReference>
<feature type="region of interest" description="Disordered" evidence="1">
    <location>
        <begin position="1"/>
        <end position="33"/>
    </location>
</feature>
<reference evidence="3 4" key="1">
    <citation type="journal article" date="2020" name="Sci. Rep.">
        <title>A novel cyanobacterial geosmin producer, revising GeoA distribution and dispersion patterns in Bacteria.</title>
        <authorList>
            <person name="Churro C."/>
            <person name="Semedo-Aguiar A.P."/>
            <person name="Silva A.D."/>
            <person name="Pereira-Leal J.B."/>
            <person name="Leite R.B."/>
        </authorList>
    </citation>
    <scope>NUCLEOTIDE SEQUENCE [LARGE SCALE GENOMIC DNA]</scope>
    <source>
        <strain evidence="3 4">IPMA8</strain>
    </source>
</reference>
<name>A0ABX2D5W0_9CYAN</name>
<keyword evidence="4" id="KW-1185">Reference proteome</keyword>
<proteinExistence type="predicted"/>
<evidence type="ECO:0000313" key="4">
    <source>
        <dbReference type="Proteomes" id="UP000702425"/>
    </source>
</evidence>
<evidence type="ECO:0000259" key="2">
    <source>
        <dbReference type="Pfam" id="PF03235"/>
    </source>
</evidence>
<gene>
    <name evidence="3" type="ORF">E5S67_05836</name>
</gene>
<dbReference type="PANTHER" id="PTHR39639:SF1">
    <property type="entry name" value="DUF262 DOMAIN-CONTAINING PROTEIN"/>
    <property type="match status" value="1"/>
</dbReference>
<feature type="domain" description="GmrSD restriction endonucleases N-terminal" evidence="2">
    <location>
        <begin position="55"/>
        <end position="200"/>
    </location>
</feature>
<dbReference type="Pfam" id="PF03235">
    <property type="entry name" value="GmrSD_N"/>
    <property type="match status" value="1"/>
</dbReference>
<dbReference type="Proteomes" id="UP000702425">
    <property type="component" value="Unassembled WGS sequence"/>
</dbReference>
<dbReference type="EMBL" id="SRRZ01000174">
    <property type="protein sequence ID" value="NQE38054.1"/>
    <property type="molecule type" value="Genomic_DNA"/>
</dbReference>
<accession>A0ABX2D5W0</accession>
<evidence type="ECO:0000256" key="1">
    <source>
        <dbReference type="SAM" id="MobiDB-lite"/>
    </source>
</evidence>
<sequence>MVNQPEIAEQVFDRDSASDDFNWSQEEDNGDETYETDKLIYDPEKINVRTREPTIEQLLRRIDEAALDLAPDFQRHANIWKDEAKSRLIESILIRIPLPAFYIDATDEDKWLVVDGLQRLSALKQFMSDKTLRLYGLEYLNNFEGKTYDEIERRYQRRIEETQVTVYLIEKGTPPEVKYNIFKRINTGGLPMSPQELRHALNPGKATKFLAKLATSNEFKQVTKLSNLRKMRMDDREFILGFLAFNITSYQDEHSEKRNLFLSKALYKVNNMSEYELQDIENNFKKAMVAAWEIFGKNAFRKISKHQTKMFPINKALFEVWSVNLSLLSEEQLDILKQHKEQLIEKFINYVDSDREFLISISQAAEKIEYRFRIIEKIIQEVLA</sequence>
<dbReference type="PANTHER" id="PTHR39639">
    <property type="entry name" value="CHROMOSOME 16, WHOLE GENOME SHOTGUN SEQUENCE"/>
    <property type="match status" value="1"/>
</dbReference>
<evidence type="ECO:0000313" key="3">
    <source>
        <dbReference type="EMBL" id="NQE38054.1"/>
    </source>
</evidence>
<organism evidence="3 4">
    <name type="scientific">Microcoleus asticus IPMA8</name>
    <dbReference type="NCBI Taxonomy" id="2563858"/>
    <lineage>
        <taxon>Bacteria</taxon>
        <taxon>Bacillati</taxon>
        <taxon>Cyanobacteriota</taxon>
        <taxon>Cyanophyceae</taxon>
        <taxon>Oscillatoriophycideae</taxon>
        <taxon>Oscillatoriales</taxon>
        <taxon>Microcoleaceae</taxon>
        <taxon>Microcoleus</taxon>
        <taxon>Microcoleus asticus</taxon>
    </lineage>
</organism>
<protein>
    <recommendedName>
        <fullName evidence="2">GmrSD restriction endonucleases N-terminal domain-containing protein</fullName>
    </recommendedName>
</protein>
<comment type="caution">
    <text evidence="3">The sequence shown here is derived from an EMBL/GenBank/DDBJ whole genome shotgun (WGS) entry which is preliminary data.</text>
</comment>